<dbReference type="Gramene" id="PNW87051">
    <property type="protein sequence ID" value="PNW87051"/>
    <property type="gene ID" value="CHLRE_02g106900v5"/>
</dbReference>
<protein>
    <submittedName>
        <fullName evidence="2">Uncharacterized protein</fullName>
    </submittedName>
</protein>
<feature type="compositionally biased region" description="Low complexity" evidence="1">
    <location>
        <begin position="554"/>
        <end position="568"/>
    </location>
</feature>
<feature type="compositionally biased region" description="Low complexity" evidence="1">
    <location>
        <begin position="417"/>
        <end position="426"/>
    </location>
</feature>
<dbReference type="AlphaFoldDB" id="A0A2K3E2N7"/>
<feature type="region of interest" description="Disordered" evidence="1">
    <location>
        <begin position="344"/>
        <end position="379"/>
    </location>
</feature>
<dbReference type="EMBL" id="CM008963">
    <property type="protein sequence ID" value="PNW87051.1"/>
    <property type="molecule type" value="Genomic_DNA"/>
</dbReference>
<feature type="region of interest" description="Disordered" evidence="1">
    <location>
        <begin position="552"/>
        <end position="582"/>
    </location>
</feature>
<dbReference type="OrthoDB" id="546276at2759"/>
<gene>
    <name evidence="2" type="ORF">CHLRE_02g106900v5</name>
</gene>
<dbReference type="GeneID" id="5725515"/>
<feature type="compositionally biased region" description="Low complexity" evidence="1">
    <location>
        <begin position="962"/>
        <end position="996"/>
    </location>
</feature>
<proteinExistence type="predicted"/>
<evidence type="ECO:0000313" key="3">
    <source>
        <dbReference type="Proteomes" id="UP000006906"/>
    </source>
</evidence>
<name>A0A2K3E2N7_CHLRE</name>
<keyword evidence="3" id="KW-1185">Reference proteome</keyword>
<feature type="region of interest" description="Disordered" evidence="1">
    <location>
        <begin position="407"/>
        <end position="454"/>
    </location>
</feature>
<accession>A0A2K3E2N7</accession>
<dbReference type="ExpressionAtlas" id="A0A2K3E2N7">
    <property type="expression patterns" value="baseline and differential"/>
</dbReference>
<dbReference type="RefSeq" id="XP_042927450.1">
    <property type="nucleotide sequence ID" value="XM_043059816.1"/>
</dbReference>
<dbReference type="KEGG" id="cre:CHLRE_02g106900v5"/>
<evidence type="ECO:0000313" key="2">
    <source>
        <dbReference type="EMBL" id="PNW87051.1"/>
    </source>
</evidence>
<reference evidence="2 3" key="1">
    <citation type="journal article" date="2007" name="Science">
        <title>The Chlamydomonas genome reveals the evolution of key animal and plant functions.</title>
        <authorList>
            <person name="Merchant S.S."/>
            <person name="Prochnik S.E."/>
            <person name="Vallon O."/>
            <person name="Harris E.H."/>
            <person name="Karpowicz S.J."/>
            <person name="Witman G.B."/>
            <person name="Terry A."/>
            <person name="Salamov A."/>
            <person name="Fritz-Laylin L.K."/>
            <person name="Marechal-Drouard L."/>
            <person name="Marshall W.F."/>
            <person name="Qu L.H."/>
            <person name="Nelson D.R."/>
            <person name="Sanderfoot A.A."/>
            <person name="Spalding M.H."/>
            <person name="Kapitonov V.V."/>
            <person name="Ren Q."/>
            <person name="Ferris P."/>
            <person name="Lindquist E."/>
            <person name="Shapiro H."/>
            <person name="Lucas S.M."/>
            <person name="Grimwood J."/>
            <person name="Schmutz J."/>
            <person name="Cardol P."/>
            <person name="Cerutti H."/>
            <person name="Chanfreau G."/>
            <person name="Chen C.L."/>
            <person name="Cognat V."/>
            <person name="Croft M.T."/>
            <person name="Dent R."/>
            <person name="Dutcher S."/>
            <person name="Fernandez E."/>
            <person name="Fukuzawa H."/>
            <person name="Gonzalez-Ballester D."/>
            <person name="Gonzalez-Halphen D."/>
            <person name="Hallmann A."/>
            <person name="Hanikenne M."/>
            <person name="Hippler M."/>
            <person name="Inwood W."/>
            <person name="Jabbari K."/>
            <person name="Kalanon M."/>
            <person name="Kuras R."/>
            <person name="Lefebvre P.A."/>
            <person name="Lemaire S.D."/>
            <person name="Lobanov A.V."/>
            <person name="Lohr M."/>
            <person name="Manuell A."/>
            <person name="Meier I."/>
            <person name="Mets L."/>
            <person name="Mittag M."/>
            <person name="Mittelmeier T."/>
            <person name="Moroney J.V."/>
            <person name="Moseley J."/>
            <person name="Napoli C."/>
            <person name="Nedelcu A.M."/>
            <person name="Niyogi K."/>
            <person name="Novoselov S.V."/>
            <person name="Paulsen I.T."/>
            <person name="Pazour G."/>
            <person name="Purton S."/>
            <person name="Ral J.P."/>
            <person name="Riano-Pachon D.M."/>
            <person name="Riekhof W."/>
            <person name="Rymarquis L."/>
            <person name="Schroda M."/>
            <person name="Stern D."/>
            <person name="Umen J."/>
            <person name="Willows R."/>
            <person name="Wilson N."/>
            <person name="Zimmer S.L."/>
            <person name="Allmer J."/>
            <person name="Balk J."/>
            <person name="Bisova K."/>
            <person name="Chen C.J."/>
            <person name="Elias M."/>
            <person name="Gendler K."/>
            <person name="Hauser C."/>
            <person name="Lamb M.R."/>
            <person name="Ledford H."/>
            <person name="Long J.C."/>
            <person name="Minagawa J."/>
            <person name="Page M.D."/>
            <person name="Pan J."/>
            <person name="Pootakham W."/>
            <person name="Roje S."/>
            <person name="Rose A."/>
            <person name="Stahlberg E."/>
            <person name="Terauchi A.M."/>
            <person name="Yang P."/>
            <person name="Ball S."/>
            <person name="Bowler C."/>
            <person name="Dieckmann C.L."/>
            <person name="Gladyshev V.N."/>
            <person name="Green P."/>
            <person name="Jorgensen R."/>
            <person name="Mayfield S."/>
            <person name="Mueller-Roeber B."/>
            <person name="Rajamani S."/>
            <person name="Sayre R.T."/>
            <person name="Brokstein P."/>
            <person name="Dubchak I."/>
            <person name="Goodstein D."/>
            <person name="Hornick L."/>
            <person name="Huang Y.W."/>
            <person name="Jhaveri J."/>
            <person name="Luo Y."/>
            <person name="Martinez D."/>
            <person name="Ngau W.C."/>
            <person name="Otillar B."/>
            <person name="Poliakov A."/>
            <person name="Porter A."/>
            <person name="Szajkowski L."/>
            <person name="Werner G."/>
            <person name="Zhou K."/>
            <person name="Grigoriev I.V."/>
            <person name="Rokhsar D.S."/>
            <person name="Grossman A.R."/>
        </authorList>
    </citation>
    <scope>NUCLEOTIDE SEQUENCE [LARGE SCALE GENOMIC DNA]</scope>
    <source>
        <strain evidence="3">CC-503</strain>
    </source>
</reference>
<feature type="region of interest" description="Disordered" evidence="1">
    <location>
        <begin position="30"/>
        <end position="49"/>
    </location>
</feature>
<feature type="region of interest" description="Disordered" evidence="1">
    <location>
        <begin position="962"/>
        <end position="1006"/>
    </location>
</feature>
<organism evidence="2 3">
    <name type="scientific">Chlamydomonas reinhardtii</name>
    <name type="common">Chlamydomonas smithii</name>
    <dbReference type="NCBI Taxonomy" id="3055"/>
    <lineage>
        <taxon>Eukaryota</taxon>
        <taxon>Viridiplantae</taxon>
        <taxon>Chlorophyta</taxon>
        <taxon>core chlorophytes</taxon>
        <taxon>Chlorophyceae</taxon>
        <taxon>CS clade</taxon>
        <taxon>Chlamydomonadales</taxon>
        <taxon>Chlamydomonadaceae</taxon>
        <taxon>Chlamydomonas</taxon>
    </lineage>
</organism>
<feature type="region of interest" description="Disordered" evidence="1">
    <location>
        <begin position="652"/>
        <end position="676"/>
    </location>
</feature>
<dbReference type="Proteomes" id="UP000006906">
    <property type="component" value="Chromosome 2"/>
</dbReference>
<dbReference type="InParanoid" id="A0A2K3E2N7"/>
<dbReference type="PANTHER" id="PTHR24216:SF65">
    <property type="entry name" value="PAXILLIN-LIKE PROTEIN 1"/>
    <property type="match status" value="1"/>
</dbReference>
<dbReference type="PANTHER" id="PTHR24216">
    <property type="entry name" value="PAXILLIN-RELATED"/>
    <property type="match status" value="1"/>
</dbReference>
<sequence length="1247" mass="125691">MDTTGFPKALEHHAGAAGDDEQGIDVCAFMNSGGDAPVPQTPTSRERSAPQPFIAERLATSTEPPGPSPWGLHPPLHTAVPVLPSGLGINPTYTSPRQRLGALPSRARGAGRSVSAPVGGHLLHRHSPISSTKQPNLAAVGENDPYPPANAEVTLELQRQTLKHGRKLIQYSASRPLDTIHIKIPNTSPGLLTQPVLANLCHIIDLGHQRIVVGGSLRPGCALLSLDLMDVAGAAPPLRLAPAGGAAAAGGGRRDTVAAGDGQDAVQQQLLLVASGDAGDVAAGAAGAAIPSAIPAGAQLALDASQLLAVLGVVRAATAVPLSSRVQLQAGGAVWEGTFVPVRPDADGAVQGPEQAAEPGRPAGPAQAGDTGGSTTRGQWQWQRLDPWQDSIGWDASSRVAEDGGVFVDAAAPPPTSARASPMSSAETARVEGGAAPDPSAPLPLRRSLHGPSPAAAEPRVQLWVTRQVMLAPAAAGQPLQLSVRVSGLPALGNTSAPLAAHEQAQAAGAGRRAQGGGAAGAVVDGPVSSYAFAVRSLGRYLPVHGVPAPMTPPAAGAPTGEPQAGAAHVTRPGSPGLTGFAASAPGVGCPASPPRTTSAGGLRCSSGLLPTSAFVTEAGLPSGRSSSNGSPVSGASAADLEAAVQAAAAASAPSTGTGTGEEAAVQQAGALRSPSPVNPDGCFELSVAGLGPAAAAAAATAGSSRPHEWQPGPQLVQLELWRDGARVQVASKPLLLLPPGEAALAAELQRLVALQDELSQENGMAAAAAAVAGSALQPPGPSPADQLVSDLGQWLEFVHAELQLSSVPAAAAAPQPAEAQSPPPVLLRGSVDLRDQVLGMRRAAPGYGSSMLCLGMELLEAAVQLRSSTLAGTVMACFGALGYSVAEVWASLGEVDTSEVEAGAVAQGEAREAGAAARLPVLLALVEATGGDADVAGLVQDWAAQAALAAAASAIPAVRAEEAQPAQPAPARLDPTTAHAAHTAQHSAAESASPAEPQPPAAAAPARSVRGLARAALVGFSDAGRERRYQQFLSVRSSASGASWVCVHLALMAAAVLRLASDGRLGLDLPAVLLFSGAYVIMTGVVVADRLRPGLLARHRLACWMMTSMLRSSAKLPQLVGWVLVPPSTLTHVRAGTTLVADCVLPAAFEPLPPAMVLLVSLWDVVMCIAFYRHIGHESALHVAVFKLCLSLLVRFAVDVMYRVSFVRAEARAATPTLQGGVQGKGAGSAAVAATSGATAHKEHLE</sequence>
<evidence type="ECO:0000256" key="1">
    <source>
        <dbReference type="SAM" id="MobiDB-lite"/>
    </source>
</evidence>
<feature type="compositionally biased region" description="Low complexity" evidence="1">
    <location>
        <begin position="652"/>
        <end position="665"/>
    </location>
</feature>